<dbReference type="GO" id="GO:0005794">
    <property type="term" value="C:Golgi apparatus"/>
    <property type="evidence" value="ECO:0007669"/>
    <property type="project" value="TreeGrafter"/>
</dbReference>
<keyword evidence="3" id="KW-0597">Phosphoprotein</keyword>
<reference evidence="8" key="3">
    <citation type="submission" date="2025-09" db="UniProtKB">
        <authorList>
            <consortium name="Ensembl"/>
        </authorList>
    </citation>
    <scope>IDENTIFICATION</scope>
</reference>
<feature type="coiled-coil region" evidence="5">
    <location>
        <begin position="1389"/>
        <end position="1434"/>
    </location>
</feature>
<dbReference type="InParanoid" id="A0A665U8Z4"/>
<evidence type="ECO:0000259" key="7">
    <source>
        <dbReference type="PROSITE" id="PS50913"/>
    </source>
</evidence>
<dbReference type="Gene3D" id="1.10.220.60">
    <property type="entry name" value="GRIP domain"/>
    <property type="match status" value="1"/>
</dbReference>
<feature type="region of interest" description="Disordered" evidence="6">
    <location>
        <begin position="852"/>
        <end position="873"/>
    </location>
</feature>
<evidence type="ECO:0000313" key="9">
    <source>
        <dbReference type="Proteomes" id="UP000472264"/>
    </source>
</evidence>
<feature type="region of interest" description="Disordered" evidence="6">
    <location>
        <begin position="1"/>
        <end position="23"/>
    </location>
</feature>
<sequence length="1649" mass="189453">MEDPAGTEAQLAAPSPAGAAKSKLDTLSKDDLIKFAKKQMAAMQKIKSRCADLEKEVDSLKQQSGNSNNCSDDATLIQELTERMDALLLEKAETQQSLTLSRKDLERIKQQTKDDVAVLQKELDYMVEDHQRKIKILESSIEESNNKHQEELSYFQKLLKDREETDRERESERERDHQAEHANAKESAEEARRCLEVQLQTLQVELEAIQKQKSQEIAELQESHQRELTEAQQEVENLKEELAQKSFQHEEEMRALEEDCEIERERLLLLHEELTEQLALKDSYLQDVQEEDEEPARGSGIAKMLELSGISQGDSSHGDGEETETGRLKAALEDLQAQNTMLQDELTLLSNVKSEMEVDLERAKEEFQMEREELEFKINELQMSRESASTDAVMILDHDQQEVQGKSAESAGNPEEQQKLNQVLREQCETLTRDRDSAEAECLHMREILQGVETELGEKTKAFVHQYKAMKEQAAQTVQELQDKIEQLSQERDDLLVRVKEVTEEKNTLTENMTDQNLKPEVSPSDQTLQTSLEEQASLTCELKQSVEELTKQNQDILSQIQIKENMAEDLKEMVNTLTEERGKIQSLLQMREEEMQKLNNERTKEFEKLLEEKEKDRLLLREEKEKLIGLKKEKEDEVKHLEDEREMIEKNLKEEVERKQRTVSKLELTIKELSTDKSDLYQKLEEASSELSKAQEERELLSSRLAALEAQLEQELSEKHHLEVRLNSVTEEAEQTRTSMRALEENQIELLRNSNKEVVELQAHINNLEKERDLLRSTLEAGQEERTEEELQAHIEDLKEERNMLRNNLEEVVKDTEALQKDLFDMKSVCEKISEENHKLQAQITLMTEEKEKEKEQLEKEKGEHSKEVMEKDSLISELRSELAAVQESSAQSASSEENVSSDITNKMALLEKEIKEKDEKMNKIKAVAVKAKKELDLNKKEVAALKKEVESLKAEREKVNSSMKDIIHGAEGYKNLQIDYDKQTEQLDKEREKVEVAERQIAELTKRLSSTVKVKETISSEKVDLLAGMETLTSTVSQLEAQNEELQRQAATLDKELLAEKAMKEQKIKDLTSAMKEVEELTTQLCKQQQQSQQTAQELDQLRKEAQHNSLLGMEMADYERLVKELNANLLEKDERAEEFKTQINNLMQKENTLKQEIEALKSQLDQGEEKTSKMKQLLVKTKKDLADAKKEESSLMMLQASLKGELEANQQQLENSKIESSELMAECHRLQEQLKSALDQQQRTSSSLQKCINSLQQERDAAKAELVATAREFESYKVRVHNVLKQQKSKSNTQNEGDSGKLEREQLSSQVEQLRSRLAESQQSLLSSTAELQQLQNEHDTLLERHNKILQENISKEAELRERLLSVQSENVGLRTDLSQAQADLSSQVEAQRQTYREQLRKLQDDHRVTVETLQNQLTRVEGQLFILQSQNSTMSVQSNHKPLTSDPQRKITDQNQAGLGQVALSDLQSMAREEGEGMETTETERPSPAVTPLPSLEQLLTSPDPKQEPFVWTVEPSKEELNQKLTTANRSMEHMNSLLHETEATNAVLMEQITLLKSEIRRLERNQEREKSAANLEYLKNVLLQFIFLRSGSERQALLPVIHTMLQLSPEEKSKLAAIAQGEEEGPGNRGSGWTSYLHSWSGIR</sequence>
<keyword evidence="9" id="KW-1185">Reference proteome</keyword>
<evidence type="ECO:0000256" key="5">
    <source>
        <dbReference type="SAM" id="Coils"/>
    </source>
</evidence>
<feature type="region of interest" description="Disordered" evidence="6">
    <location>
        <begin position="162"/>
        <end position="188"/>
    </location>
</feature>
<feature type="region of interest" description="Disordered" evidence="6">
    <location>
        <begin position="1476"/>
        <end position="1513"/>
    </location>
</feature>
<dbReference type="InterPro" id="IPR000237">
    <property type="entry name" value="GRIP_dom"/>
</dbReference>
<keyword evidence="2" id="KW-0963">Cytoplasm</keyword>
<feature type="compositionally biased region" description="Polar residues" evidence="6">
    <location>
        <begin position="1287"/>
        <end position="1300"/>
    </location>
</feature>
<feature type="coiled-coil region" evidence="5">
    <location>
        <begin position="421"/>
        <end position="519"/>
    </location>
</feature>
<feature type="domain" description="GRIP" evidence="7">
    <location>
        <begin position="1573"/>
        <end position="1623"/>
    </location>
</feature>
<dbReference type="PANTHER" id="PTHR18902:SF25">
    <property type="entry name" value="GRIP AND COILED-COIL DOMAIN-CONTAINING PROTEIN 2"/>
    <property type="match status" value="1"/>
</dbReference>
<dbReference type="CTD" id="9648"/>
<evidence type="ECO:0000256" key="4">
    <source>
        <dbReference type="ARBA" id="ARBA00023054"/>
    </source>
</evidence>
<dbReference type="GeneID" id="115061791"/>
<dbReference type="PANTHER" id="PTHR18902">
    <property type="entry name" value="NUCLEAR MITOTIC APPARATUS PROTEIN 1-RELATED"/>
    <property type="match status" value="1"/>
</dbReference>
<dbReference type="InterPro" id="IPR032023">
    <property type="entry name" value="GCC2_Rab_bind"/>
</dbReference>
<dbReference type="Pfam" id="PF01465">
    <property type="entry name" value="GRIP"/>
    <property type="match status" value="1"/>
</dbReference>
<dbReference type="GO" id="GO:0034499">
    <property type="term" value="P:late endosome to Golgi transport"/>
    <property type="evidence" value="ECO:0007669"/>
    <property type="project" value="TreeGrafter"/>
</dbReference>
<evidence type="ECO:0000313" key="8">
    <source>
        <dbReference type="Ensembl" id="ENSENLP00000015584.1"/>
    </source>
</evidence>
<evidence type="ECO:0000256" key="1">
    <source>
        <dbReference type="ARBA" id="ARBA00004496"/>
    </source>
</evidence>
<feature type="coiled-coil region" evidence="5">
    <location>
        <begin position="325"/>
        <end position="391"/>
    </location>
</feature>
<dbReference type="OMA" id="TEANHFE"/>
<feature type="region of interest" description="Disordered" evidence="6">
    <location>
        <begin position="1287"/>
        <end position="1312"/>
    </location>
</feature>
<reference evidence="8" key="1">
    <citation type="submission" date="2021-04" db="EMBL/GenBank/DDBJ databases">
        <authorList>
            <consortium name="Wellcome Sanger Institute Data Sharing"/>
        </authorList>
    </citation>
    <scope>NUCLEOTIDE SEQUENCE [LARGE SCALE GENOMIC DNA]</scope>
</reference>
<dbReference type="OrthoDB" id="1926336at2759"/>
<dbReference type="SMART" id="SM00755">
    <property type="entry name" value="Grip"/>
    <property type="match status" value="1"/>
</dbReference>
<comment type="subcellular location">
    <subcellularLocation>
        <location evidence="1">Cytoplasm</location>
    </subcellularLocation>
</comment>
<evidence type="ECO:0000256" key="6">
    <source>
        <dbReference type="SAM" id="MobiDB-lite"/>
    </source>
</evidence>
<dbReference type="Gene3D" id="1.10.287.1490">
    <property type="match status" value="1"/>
</dbReference>
<dbReference type="FunFam" id="1.10.220.60:FF:000003">
    <property type="entry name" value="GRIP and coiled-coil domain-containing protein 2"/>
    <property type="match status" value="1"/>
</dbReference>
<dbReference type="RefSeq" id="XP_029386161.1">
    <property type="nucleotide sequence ID" value="XM_029530301.1"/>
</dbReference>
<reference evidence="8" key="2">
    <citation type="submission" date="2025-08" db="UniProtKB">
        <authorList>
            <consortium name="Ensembl"/>
        </authorList>
    </citation>
    <scope>IDENTIFICATION</scope>
</reference>
<proteinExistence type="predicted"/>
<dbReference type="Pfam" id="PF16704">
    <property type="entry name" value="Rab_bind"/>
    <property type="match status" value="1"/>
</dbReference>
<keyword evidence="4 5" id="KW-0175">Coiled coil</keyword>
<organism evidence="8 9">
    <name type="scientific">Echeneis naucrates</name>
    <name type="common">Live sharksucker</name>
    <dbReference type="NCBI Taxonomy" id="173247"/>
    <lineage>
        <taxon>Eukaryota</taxon>
        <taxon>Metazoa</taxon>
        <taxon>Chordata</taxon>
        <taxon>Craniata</taxon>
        <taxon>Vertebrata</taxon>
        <taxon>Euteleostomi</taxon>
        <taxon>Actinopterygii</taxon>
        <taxon>Neopterygii</taxon>
        <taxon>Teleostei</taxon>
        <taxon>Neoteleostei</taxon>
        <taxon>Acanthomorphata</taxon>
        <taxon>Carangaria</taxon>
        <taxon>Carangiformes</taxon>
        <taxon>Echeneidae</taxon>
        <taxon>Echeneis</taxon>
    </lineage>
</organism>
<evidence type="ECO:0000256" key="3">
    <source>
        <dbReference type="ARBA" id="ARBA00022553"/>
    </source>
</evidence>
<accession>A0A665U8Z4</accession>
<dbReference type="Ensembl" id="ENSENLT00000016184.1">
    <property type="protein sequence ID" value="ENSENLP00000015584.1"/>
    <property type="gene ID" value="ENSENLG00000007245.1"/>
</dbReference>
<protein>
    <recommendedName>
        <fullName evidence="7">GRIP domain-containing protein</fullName>
    </recommendedName>
</protein>
<feature type="compositionally biased region" description="Low complexity" evidence="6">
    <location>
        <begin position="9"/>
        <end position="21"/>
    </location>
</feature>
<feature type="coiled-coil region" evidence="5">
    <location>
        <begin position="902"/>
        <end position="1275"/>
    </location>
</feature>
<name>A0A665U8Z4_ECHNA</name>
<feature type="coiled-coil region" evidence="5">
    <location>
        <begin position="1522"/>
        <end position="1577"/>
    </location>
</feature>
<dbReference type="PROSITE" id="PS50913">
    <property type="entry name" value="GRIP"/>
    <property type="match status" value="1"/>
</dbReference>
<dbReference type="InterPro" id="IPR051841">
    <property type="entry name" value="MT-Golgi_org_protein"/>
</dbReference>
<evidence type="ECO:0000256" key="2">
    <source>
        <dbReference type="ARBA" id="ARBA00022490"/>
    </source>
</evidence>
<dbReference type="Proteomes" id="UP000472264">
    <property type="component" value="Chromosome 21"/>
</dbReference>
<gene>
    <name evidence="8" type="primary">gcc2</name>
</gene>